<keyword evidence="4 7" id="KW-1133">Transmembrane helix</keyword>
<dbReference type="PANTHER" id="PTHR11786">
    <property type="entry name" value="N-HYDROXYARYLAMINE O-ACETYLTRANSFERASE"/>
    <property type="match status" value="1"/>
</dbReference>
<feature type="transmembrane region" description="Helical" evidence="7">
    <location>
        <begin position="131"/>
        <end position="152"/>
    </location>
</feature>
<dbReference type="InterPro" id="IPR001447">
    <property type="entry name" value="Arylamine_N-AcTrfase"/>
</dbReference>
<evidence type="ECO:0000313" key="9">
    <source>
        <dbReference type="EMBL" id="KAF3039917.1"/>
    </source>
</evidence>
<comment type="caution">
    <text evidence="9">The sequence shown here is derived from an EMBL/GenBank/DDBJ whole genome shotgun (WGS) entry which is preliminary data.</text>
</comment>
<dbReference type="GO" id="GO:0016020">
    <property type="term" value="C:membrane"/>
    <property type="evidence" value="ECO:0007669"/>
    <property type="project" value="UniProtKB-SubCell"/>
</dbReference>
<feature type="transmembrane region" description="Helical" evidence="7">
    <location>
        <begin position="319"/>
        <end position="338"/>
    </location>
</feature>
<dbReference type="InterPro" id="IPR053710">
    <property type="entry name" value="Arylamine_NAT_domain_sf"/>
</dbReference>
<organism evidence="9 10">
    <name type="scientific">Didymella heteroderae</name>
    <dbReference type="NCBI Taxonomy" id="1769908"/>
    <lineage>
        <taxon>Eukaryota</taxon>
        <taxon>Fungi</taxon>
        <taxon>Dikarya</taxon>
        <taxon>Ascomycota</taxon>
        <taxon>Pezizomycotina</taxon>
        <taxon>Dothideomycetes</taxon>
        <taxon>Pleosporomycetidae</taxon>
        <taxon>Pleosporales</taxon>
        <taxon>Pleosporineae</taxon>
        <taxon>Didymellaceae</taxon>
        <taxon>Didymella</taxon>
    </lineage>
</organism>
<feature type="transmembrane region" description="Helical" evidence="7">
    <location>
        <begin position="164"/>
        <end position="182"/>
    </location>
</feature>
<evidence type="ECO:0000256" key="5">
    <source>
        <dbReference type="ARBA" id="ARBA00023136"/>
    </source>
</evidence>
<evidence type="ECO:0000256" key="3">
    <source>
        <dbReference type="ARBA" id="ARBA00022692"/>
    </source>
</evidence>
<evidence type="ECO:0000259" key="8">
    <source>
        <dbReference type="Pfam" id="PF01490"/>
    </source>
</evidence>
<evidence type="ECO:0000313" key="10">
    <source>
        <dbReference type="Proteomes" id="UP000758155"/>
    </source>
</evidence>
<feature type="transmembrane region" description="Helical" evidence="7">
    <location>
        <begin position="359"/>
        <end position="380"/>
    </location>
</feature>
<dbReference type="GO" id="GO:0016407">
    <property type="term" value="F:acetyltransferase activity"/>
    <property type="evidence" value="ECO:0007669"/>
    <property type="project" value="InterPro"/>
</dbReference>
<proteinExistence type="inferred from homology"/>
<dbReference type="AlphaFoldDB" id="A0A9P4WRP7"/>
<dbReference type="InterPro" id="IPR013057">
    <property type="entry name" value="AA_transpt_TM"/>
</dbReference>
<evidence type="ECO:0000256" key="4">
    <source>
        <dbReference type="ARBA" id="ARBA00022989"/>
    </source>
</evidence>
<evidence type="ECO:0000256" key="1">
    <source>
        <dbReference type="ARBA" id="ARBA00004370"/>
    </source>
</evidence>
<keyword evidence="10" id="KW-1185">Reference proteome</keyword>
<dbReference type="PANTHER" id="PTHR11786:SF0">
    <property type="entry name" value="ARYLAMINE N-ACETYLTRANSFERASE 4-RELATED"/>
    <property type="match status" value="1"/>
</dbReference>
<keyword evidence="3 7" id="KW-0812">Transmembrane</keyword>
<accession>A0A9P4WRP7</accession>
<dbReference type="SUPFAM" id="SSF54001">
    <property type="entry name" value="Cysteine proteinases"/>
    <property type="match status" value="1"/>
</dbReference>
<feature type="domain" description="Amino acid transporter transmembrane" evidence="8">
    <location>
        <begin position="55"/>
        <end position="376"/>
    </location>
</feature>
<feature type="transmembrane region" description="Helical" evidence="7">
    <location>
        <begin position="64"/>
        <end position="87"/>
    </location>
</feature>
<sequence length="699" mass="77917">MAPQTPSELAQHPEHDHDIKNIPVSSTSDVDAIKAVDPEALEVFQRNVDGVEFRTVSWQRATVVFLKINFAMSILTTPNALATFGAVGGGLSLVAWIILNTYTAVLLGIFRNNHPECHMLADMMGFIWGRVGRELVGVQIVIAQILISAGGIVSTSTALNALSEHGACTVVFALVSAIMITICSSIRTFSRLGWLTWFGFFTFFAAIFIFTVAVARQDRPAAAPPTGDFDLGFKAIAFPGFVVGMVSSANLFICTSGSSMFLPVISEMRKPREYRKAVLWAGILVGIMYVVFSMVIYAYCGIWLSVPALDSAGTLFKKISYGFLLPGLIIGVGIYQHVAAKYVFVRLLRGSKHLQANTAIHWSTWLGINIVLGILGFVIADVDQLNKYFTRIQLPQKNLDSPLLSNKSYAATKEHGLPFLHALTRSHTCQVPFENLELHYSAHKSITLDPADLYTKIVTRRRGGRCMENNTFFATVLRSLGFEVRNCGGRVSRAMSPWPNVRKNQASTYDGWNHMLNLVRLDRQWYVVDVGMGSMGPNMPYPLQDGFETISIAPRKIRLQLRVIAESYGENSNKLWCYDVCHNPTDGGENVWTPTYCFTETEFLPQDYEMMSWFTSTNPRSFFTRSVTSTRMIMDDAQGKIIGNITLFEDRITKSIGADREVVKECATEDERVCALRELFDIDLTEEERGGIPSDRRLD</sequence>
<dbReference type="Pfam" id="PF00797">
    <property type="entry name" value="Acetyltransf_2"/>
    <property type="match status" value="1"/>
</dbReference>
<feature type="transmembrane region" description="Helical" evidence="7">
    <location>
        <begin position="235"/>
        <end position="265"/>
    </location>
</feature>
<comment type="subcellular location">
    <subcellularLocation>
        <location evidence="1">Membrane</location>
    </subcellularLocation>
</comment>
<feature type="region of interest" description="Disordered" evidence="6">
    <location>
        <begin position="1"/>
        <end position="23"/>
    </location>
</feature>
<dbReference type="Gene3D" id="3.30.2140.20">
    <property type="match status" value="1"/>
</dbReference>
<feature type="compositionally biased region" description="Basic and acidic residues" evidence="6">
    <location>
        <begin position="11"/>
        <end position="20"/>
    </location>
</feature>
<feature type="transmembrane region" description="Helical" evidence="7">
    <location>
        <begin position="277"/>
        <end position="299"/>
    </location>
</feature>
<feature type="transmembrane region" description="Helical" evidence="7">
    <location>
        <begin position="93"/>
        <end position="110"/>
    </location>
</feature>
<comment type="similarity">
    <text evidence="2">Belongs to the arylamine N-acetyltransferase family.</text>
</comment>
<protein>
    <recommendedName>
        <fullName evidence="8">Amino acid transporter transmembrane domain-containing protein</fullName>
    </recommendedName>
</protein>
<dbReference type="Pfam" id="PF01490">
    <property type="entry name" value="Aa_trans"/>
    <property type="match status" value="1"/>
</dbReference>
<dbReference type="OrthoDB" id="10260017at2759"/>
<feature type="transmembrane region" description="Helical" evidence="7">
    <location>
        <begin position="194"/>
        <end position="215"/>
    </location>
</feature>
<reference evidence="9" key="1">
    <citation type="submission" date="2019-04" db="EMBL/GenBank/DDBJ databases">
        <title>Sequencing of skin fungus with MAO and IRED activity.</title>
        <authorList>
            <person name="Marsaioli A.J."/>
            <person name="Bonatto J.M.C."/>
            <person name="Reis Junior O."/>
        </authorList>
    </citation>
    <scope>NUCLEOTIDE SEQUENCE</scope>
    <source>
        <strain evidence="9">28M1</strain>
    </source>
</reference>
<keyword evidence="5 7" id="KW-0472">Membrane</keyword>
<dbReference type="InterPro" id="IPR038765">
    <property type="entry name" value="Papain-like_cys_pep_sf"/>
</dbReference>
<gene>
    <name evidence="9" type="ORF">E8E12_006832</name>
</gene>
<dbReference type="Proteomes" id="UP000758155">
    <property type="component" value="Unassembled WGS sequence"/>
</dbReference>
<dbReference type="EMBL" id="SWKV01000028">
    <property type="protein sequence ID" value="KAF3039917.1"/>
    <property type="molecule type" value="Genomic_DNA"/>
</dbReference>
<evidence type="ECO:0000256" key="2">
    <source>
        <dbReference type="ARBA" id="ARBA00006547"/>
    </source>
</evidence>
<evidence type="ECO:0000256" key="7">
    <source>
        <dbReference type="SAM" id="Phobius"/>
    </source>
</evidence>
<name>A0A9P4WRP7_9PLEO</name>
<evidence type="ECO:0000256" key="6">
    <source>
        <dbReference type="SAM" id="MobiDB-lite"/>
    </source>
</evidence>